<evidence type="ECO:0000313" key="2">
    <source>
        <dbReference type="Proteomes" id="UP000886653"/>
    </source>
</evidence>
<reference evidence="1" key="1">
    <citation type="submission" date="2013-11" db="EMBL/GenBank/DDBJ databases">
        <title>Genome sequence of the fusiform rust pathogen reveals effectors for host alternation and coevolution with pine.</title>
        <authorList>
            <consortium name="DOE Joint Genome Institute"/>
            <person name="Smith K."/>
            <person name="Pendleton A."/>
            <person name="Kubisiak T."/>
            <person name="Anderson C."/>
            <person name="Salamov A."/>
            <person name="Aerts A."/>
            <person name="Riley R."/>
            <person name="Clum A."/>
            <person name="Lindquist E."/>
            <person name="Ence D."/>
            <person name="Campbell M."/>
            <person name="Kronenberg Z."/>
            <person name="Feau N."/>
            <person name="Dhillon B."/>
            <person name="Hamelin R."/>
            <person name="Burleigh J."/>
            <person name="Smith J."/>
            <person name="Yandell M."/>
            <person name="Nelson C."/>
            <person name="Grigoriev I."/>
            <person name="Davis J."/>
        </authorList>
    </citation>
    <scope>NUCLEOTIDE SEQUENCE</scope>
    <source>
        <strain evidence="1">G11</strain>
    </source>
</reference>
<name>A0A9P6TH01_9BASI</name>
<sequence>MDFMLPILTRIEEATQIFQSDAPTKHCVIPVYKLIEHTLSQYSLAPGSWGQACQKANNKLQKYLKCEVRNSQTLLCTILEPIHRQAIFSHCGFPIAVKNEAKSLLLNEYNLTLSSQNQHPNVSEPSKVAKPVPSMVHGMDRIYASLGATVADTTLTNMPTKFDEVKSYLAGENSA</sequence>
<proteinExistence type="predicted"/>
<dbReference type="Proteomes" id="UP000886653">
    <property type="component" value="Unassembled WGS sequence"/>
</dbReference>
<gene>
    <name evidence="1" type="ORF">CROQUDRAFT_651502</name>
</gene>
<protein>
    <submittedName>
        <fullName evidence="1">Uncharacterized protein</fullName>
    </submittedName>
</protein>
<dbReference type="EMBL" id="MU167214">
    <property type="protein sequence ID" value="KAG0151270.1"/>
    <property type="molecule type" value="Genomic_DNA"/>
</dbReference>
<organism evidence="1 2">
    <name type="scientific">Cronartium quercuum f. sp. fusiforme G11</name>
    <dbReference type="NCBI Taxonomy" id="708437"/>
    <lineage>
        <taxon>Eukaryota</taxon>
        <taxon>Fungi</taxon>
        <taxon>Dikarya</taxon>
        <taxon>Basidiomycota</taxon>
        <taxon>Pucciniomycotina</taxon>
        <taxon>Pucciniomycetes</taxon>
        <taxon>Pucciniales</taxon>
        <taxon>Coleosporiaceae</taxon>
        <taxon>Cronartium</taxon>
    </lineage>
</organism>
<feature type="non-terminal residue" evidence="1">
    <location>
        <position position="175"/>
    </location>
</feature>
<dbReference type="AlphaFoldDB" id="A0A9P6TH01"/>
<comment type="caution">
    <text evidence="1">The sequence shown here is derived from an EMBL/GenBank/DDBJ whole genome shotgun (WGS) entry which is preliminary data.</text>
</comment>
<evidence type="ECO:0000313" key="1">
    <source>
        <dbReference type="EMBL" id="KAG0151270.1"/>
    </source>
</evidence>
<accession>A0A9P6TH01</accession>
<keyword evidence="2" id="KW-1185">Reference proteome</keyword>